<protein>
    <submittedName>
        <fullName evidence="1">Uncharacterized phage protein (Possible DNA packaging)</fullName>
    </submittedName>
</protein>
<dbReference type="OrthoDB" id="5654at2"/>
<dbReference type="NCBIfam" id="TIGR01560">
    <property type="entry name" value="put_DNA_pack"/>
    <property type="match status" value="1"/>
</dbReference>
<keyword evidence="2" id="KW-1185">Reference proteome</keyword>
<dbReference type="AlphaFoldDB" id="A0A1H3BJM7"/>
<name>A0A1H3BJM7_EUBBA</name>
<accession>A0A1H3BJM7</accession>
<dbReference type="Pfam" id="PF05135">
    <property type="entry name" value="Phage_connect_1"/>
    <property type="match status" value="1"/>
</dbReference>
<gene>
    <name evidence="1" type="ORF">SAMN04488579_102100</name>
</gene>
<dbReference type="Proteomes" id="UP000199652">
    <property type="component" value="Unassembled WGS sequence"/>
</dbReference>
<dbReference type="EMBL" id="FNOU01000002">
    <property type="protein sequence ID" value="SDX41961.1"/>
    <property type="molecule type" value="Genomic_DNA"/>
</dbReference>
<proteinExistence type="predicted"/>
<dbReference type="STRING" id="1528.SAMN04488579_102100"/>
<sequence length="86" mass="10051">MNREDVKKYLRVDYNDDDELIEKFMNAANEELAASIDGYDKNVRSASQEIIICAMVMEMYDNRGLNGSNKGYSRMVRSMIDHEKYK</sequence>
<dbReference type="RefSeq" id="WP_090242816.1">
    <property type="nucleotide sequence ID" value="NZ_FNOU01000002.1"/>
</dbReference>
<evidence type="ECO:0000313" key="2">
    <source>
        <dbReference type="Proteomes" id="UP000199652"/>
    </source>
</evidence>
<dbReference type="CDD" id="cd08054">
    <property type="entry name" value="gp6"/>
    <property type="match status" value="1"/>
</dbReference>
<reference evidence="2" key="1">
    <citation type="submission" date="2016-10" db="EMBL/GenBank/DDBJ databases">
        <authorList>
            <person name="Varghese N."/>
            <person name="Submissions S."/>
        </authorList>
    </citation>
    <scope>NUCLEOTIDE SEQUENCE [LARGE SCALE GENOMIC DNA]</scope>
    <source>
        <strain evidence="2">VPI 5359</strain>
    </source>
</reference>
<dbReference type="Gene3D" id="1.10.3230.30">
    <property type="entry name" value="Phage gp6-like head-tail connector protein"/>
    <property type="match status" value="1"/>
</dbReference>
<dbReference type="InterPro" id="IPR021146">
    <property type="entry name" value="Phage_gp6-like_head-tail"/>
</dbReference>
<organism evidence="1 2">
    <name type="scientific">Eubacterium barkeri</name>
    <name type="common">Clostridium barkeri</name>
    <dbReference type="NCBI Taxonomy" id="1528"/>
    <lineage>
        <taxon>Bacteria</taxon>
        <taxon>Bacillati</taxon>
        <taxon>Bacillota</taxon>
        <taxon>Clostridia</taxon>
        <taxon>Eubacteriales</taxon>
        <taxon>Eubacteriaceae</taxon>
        <taxon>Eubacterium</taxon>
    </lineage>
</organism>
<dbReference type="InterPro" id="IPR006450">
    <property type="entry name" value="Phage_HK97_gp6-like"/>
</dbReference>
<evidence type="ECO:0000313" key="1">
    <source>
        <dbReference type="EMBL" id="SDX41961.1"/>
    </source>
</evidence>